<dbReference type="Pfam" id="PF05168">
    <property type="entry name" value="HEPN"/>
    <property type="match status" value="1"/>
</dbReference>
<evidence type="ECO:0000313" key="3">
    <source>
        <dbReference type="Proteomes" id="UP001596513"/>
    </source>
</evidence>
<gene>
    <name evidence="2" type="ORF">ACFQT0_08870</name>
</gene>
<accession>A0ABW2U3Q4</accession>
<evidence type="ECO:0000313" key="2">
    <source>
        <dbReference type="EMBL" id="MFC7667486.1"/>
    </source>
</evidence>
<reference evidence="3" key="1">
    <citation type="journal article" date="2019" name="Int. J. Syst. Evol. Microbiol.">
        <title>The Global Catalogue of Microorganisms (GCM) 10K type strain sequencing project: providing services to taxonomists for standard genome sequencing and annotation.</title>
        <authorList>
            <consortium name="The Broad Institute Genomics Platform"/>
            <consortium name="The Broad Institute Genome Sequencing Center for Infectious Disease"/>
            <person name="Wu L."/>
            <person name="Ma J."/>
        </authorList>
    </citation>
    <scope>NUCLEOTIDE SEQUENCE [LARGE SCALE GENOMIC DNA]</scope>
    <source>
        <strain evidence="3">JCM 19635</strain>
    </source>
</reference>
<dbReference type="Proteomes" id="UP001596513">
    <property type="component" value="Unassembled WGS sequence"/>
</dbReference>
<comment type="caution">
    <text evidence="2">The sequence shown here is derived from an EMBL/GenBank/DDBJ whole genome shotgun (WGS) entry which is preliminary data.</text>
</comment>
<dbReference type="Gene3D" id="1.20.120.330">
    <property type="entry name" value="Nucleotidyltransferases domain 2"/>
    <property type="match status" value="1"/>
</dbReference>
<proteinExistence type="predicted"/>
<sequence>MQPLNSLEKELLRQWLRKADGDLRVAERLADAPEDYDAVAFHCQQAAEKYLKARLAATGEDPPRTHDLLRLLQMLQQVESFTALEMTMAKLLTPFGVAIRYPGEDEEPPVADLLIAARHFRDKLRSTIEAELL</sequence>
<dbReference type="SMART" id="SM00748">
    <property type="entry name" value="HEPN"/>
    <property type="match status" value="1"/>
</dbReference>
<keyword evidence="3" id="KW-1185">Reference proteome</keyword>
<dbReference type="PROSITE" id="PS50910">
    <property type="entry name" value="HEPN"/>
    <property type="match status" value="1"/>
</dbReference>
<organism evidence="2 3">
    <name type="scientific">Hymenobacter humi</name>
    <dbReference type="NCBI Taxonomy" id="1411620"/>
    <lineage>
        <taxon>Bacteria</taxon>
        <taxon>Pseudomonadati</taxon>
        <taxon>Bacteroidota</taxon>
        <taxon>Cytophagia</taxon>
        <taxon>Cytophagales</taxon>
        <taxon>Hymenobacteraceae</taxon>
        <taxon>Hymenobacter</taxon>
    </lineage>
</organism>
<protein>
    <submittedName>
        <fullName evidence="2">HEPN domain-containing protein</fullName>
    </submittedName>
</protein>
<feature type="domain" description="HEPN" evidence="1">
    <location>
        <begin position="17"/>
        <end position="130"/>
    </location>
</feature>
<evidence type="ECO:0000259" key="1">
    <source>
        <dbReference type="PROSITE" id="PS50910"/>
    </source>
</evidence>
<dbReference type="InterPro" id="IPR007842">
    <property type="entry name" value="HEPN_dom"/>
</dbReference>
<dbReference type="SUPFAM" id="SSF81593">
    <property type="entry name" value="Nucleotidyltransferase substrate binding subunit/domain"/>
    <property type="match status" value="1"/>
</dbReference>
<name>A0ABW2U3Q4_9BACT</name>
<dbReference type="RefSeq" id="WP_380202045.1">
    <property type="nucleotide sequence ID" value="NZ_JBHTEK010000001.1"/>
</dbReference>
<dbReference type="EMBL" id="JBHTEK010000001">
    <property type="protein sequence ID" value="MFC7667486.1"/>
    <property type="molecule type" value="Genomic_DNA"/>
</dbReference>